<evidence type="ECO:0000313" key="1">
    <source>
        <dbReference type="EMBL" id="EEG30997.1"/>
    </source>
</evidence>
<accession>C0EBT6</accession>
<protein>
    <submittedName>
        <fullName evidence="1">Uncharacterized protein</fullName>
    </submittedName>
</protein>
<dbReference type="Proteomes" id="UP000003340">
    <property type="component" value="Unassembled WGS sequence"/>
</dbReference>
<reference evidence="1 2" key="2">
    <citation type="submission" date="2009-02" db="EMBL/GenBank/DDBJ databases">
        <title>Draft genome sequence of Clostridium methylpentosum (DSM 5476).</title>
        <authorList>
            <person name="Sudarsanam P."/>
            <person name="Ley R."/>
            <person name="Guruge J."/>
            <person name="Turnbaugh P.J."/>
            <person name="Mahowald M."/>
            <person name="Liep D."/>
            <person name="Gordon J."/>
        </authorList>
    </citation>
    <scope>NUCLEOTIDE SEQUENCE [LARGE SCALE GENOMIC DNA]</scope>
    <source>
        <strain evidence="1 2">DSM 5476</strain>
    </source>
</reference>
<sequence>MTARTFLFICTCPPPCGGAPQPESAGHALRFSVKAGIAVIPDGGLTA</sequence>
<evidence type="ECO:0000313" key="2">
    <source>
        <dbReference type="Proteomes" id="UP000003340"/>
    </source>
</evidence>
<comment type="caution">
    <text evidence="1">The sequence shown here is derived from an EMBL/GenBank/DDBJ whole genome shotgun (WGS) entry which is preliminary data.</text>
</comment>
<proteinExistence type="predicted"/>
<dbReference type="STRING" id="537013.CLOSTMETH_01304"/>
<reference evidence="1 2" key="1">
    <citation type="submission" date="2009-01" db="EMBL/GenBank/DDBJ databases">
        <authorList>
            <person name="Fulton L."/>
            <person name="Clifton S."/>
            <person name="Fulton B."/>
            <person name="Xu J."/>
            <person name="Minx P."/>
            <person name="Pepin K.H."/>
            <person name="Johnson M."/>
            <person name="Bhonagiri V."/>
            <person name="Nash W.E."/>
            <person name="Mardis E.R."/>
            <person name="Wilson R.K."/>
        </authorList>
    </citation>
    <scope>NUCLEOTIDE SEQUENCE [LARGE SCALE GENOMIC DNA]</scope>
    <source>
        <strain evidence="1 2">DSM 5476</strain>
    </source>
</reference>
<dbReference type="EMBL" id="ACEC01000045">
    <property type="protein sequence ID" value="EEG30997.1"/>
    <property type="molecule type" value="Genomic_DNA"/>
</dbReference>
<name>C0EBT6_9FIRM</name>
<gene>
    <name evidence="1" type="ORF">CLOSTMETH_01304</name>
</gene>
<dbReference type="AlphaFoldDB" id="C0EBT6"/>
<dbReference type="HOGENOM" id="CLU_3166494_0_0_9"/>
<keyword evidence="2" id="KW-1185">Reference proteome</keyword>
<organism evidence="1 2">
    <name type="scientific">[Clostridium] methylpentosum DSM 5476</name>
    <dbReference type="NCBI Taxonomy" id="537013"/>
    <lineage>
        <taxon>Bacteria</taxon>
        <taxon>Bacillati</taxon>
        <taxon>Bacillota</taxon>
        <taxon>Clostridia</taxon>
        <taxon>Eubacteriales</taxon>
        <taxon>Oscillospiraceae</taxon>
        <taxon>Oscillospiraceae incertae sedis</taxon>
    </lineage>
</organism>